<dbReference type="OrthoDB" id="5600252at2759"/>
<evidence type="ECO:0000256" key="12">
    <source>
        <dbReference type="SAM" id="MobiDB-lite"/>
    </source>
</evidence>
<keyword evidence="4" id="KW-0934">Plastid</keyword>
<dbReference type="Pfam" id="PF21010">
    <property type="entry name" value="HA2_C"/>
    <property type="match status" value="1"/>
</dbReference>
<dbReference type="GO" id="GO:0005524">
    <property type="term" value="F:ATP binding"/>
    <property type="evidence" value="ECO:0007669"/>
    <property type="project" value="UniProtKB-KW"/>
</dbReference>
<feature type="region of interest" description="Disordered" evidence="12">
    <location>
        <begin position="196"/>
        <end position="238"/>
    </location>
</feature>
<evidence type="ECO:0000313" key="16">
    <source>
        <dbReference type="Proteomes" id="UP000217199"/>
    </source>
</evidence>
<name>A0A286URD7_9AGAM</name>
<dbReference type="InterPro" id="IPR011545">
    <property type="entry name" value="DEAD/DEAH_box_helicase_dom"/>
</dbReference>
<dbReference type="Pfam" id="PF07717">
    <property type="entry name" value="OB_NTP_bind"/>
    <property type="match status" value="1"/>
</dbReference>
<dbReference type="SMART" id="SM00490">
    <property type="entry name" value="HELICc"/>
    <property type="match status" value="1"/>
</dbReference>
<feature type="domain" description="Helicase ATP-binding" evidence="13">
    <location>
        <begin position="638"/>
        <end position="816"/>
    </location>
</feature>
<dbReference type="EC" id="3.6.4.13" evidence="2"/>
<dbReference type="Gene3D" id="3.40.50.300">
    <property type="entry name" value="P-loop containing nucleotide triphosphate hydrolases"/>
    <property type="match status" value="2"/>
</dbReference>
<dbReference type="FunFam" id="3.40.50.300:FF:000500">
    <property type="entry name" value="ATP-dependent RNA helicase DHX29"/>
    <property type="match status" value="1"/>
</dbReference>
<evidence type="ECO:0000256" key="9">
    <source>
        <dbReference type="ARBA" id="ARBA00022884"/>
    </source>
</evidence>
<dbReference type="InterPro" id="IPR011709">
    <property type="entry name" value="DEAD-box_helicase_OB_fold"/>
</dbReference>
<evidence type="ECO:0000313" key="15">
    <source>
        <dbReference type="EMBL" id="PAV22163.1"/>
    </source>
</evidence>
<dbReference type="CDD" id="cd18791">
    <property type="entry name" value="SF2_C_RHA"/>
    <property type="match status" value="1"/>
</dbReference>
<dbReference type="InterPro" id="IPR007502">
    <property type="entry name" value="Helicase-assoc_dom"/>
</dbReference>
<dbReference type="Pfam" id="PF00271">
    <property type="entry name" value="Helicase_C"/>
    <property type="match status" value="1"/>
</dbReference>
<proteinExistence type="predicted"/>
<dbReference type="Gene3D" id="1.20.120.1080">
    <property type="match status" value="1"/>
</dbReference>
<dbReference type="FunFam" id="3.40.50.300:FF:000819">
    <property type="entry name" value="ATP dependent RNA helicase, putative"/>
    <property type="match status" value="1"/>
</dbReference>
<dbReference type="Proteomes" id="UP000217199">
    <property type="component" value="Unassembled WGS sequence"/>
</dbReference>
<feature type="compositionally biased region" description="Polar residues" evidence="12">
    <location>
        <begin position="225"/>
        <end position="236"/>
    </location>
</feature>
<feature type="region of interest" description="Disordered" evidence="12">
    <location>
        <begin position="351"/>
        <end position="397"/>
    </location>
</feature>
<evidence type="ECO:0000256" key="6">
    <source>
        <dbReference type="ARBA" id="ARBA00022801"/>
    </source>
</evidence>
<dbReference type="SUPFAM" id="SSF52540">
    <property type="entry name" value="P-loop containing nucleoside triphosphate hydrolases"/>
    <property type="match status" value="1"/>
</dbReference>
<gene>
    <name evidence="15" type="ORF">PNOK_0212000</name>
</gene>
<dbReference type="SMART" id="SM00487">
    <property type="entry name" value="DEXDc"/>
    <property type="match status" value="1"/>
</dbReference>
<dbReference type="Pfam" id="PF00270">
    <property type="entry name" value="DEAD"/>
    <property type="match status" value="1"/>
</dbReference>
<dbReference type="InterPro" id="IPR001650">
    <property type="entry name" value="Helicase_C-like"/>
</dbReference>
<protein>
    <recommendedName>
        <fullName evidence="2">RNA helicase</fullName>
        <ecNumber evidence="2">3.6.4.13</ecNumber>
    </recommendedName>
</protein>
<dbReference type="PROSITE" id="PS51192">
    <property type="entry name" value="HELICASE_ATP_BIND_1"/>
    <property type="match status" value="1"/>
</dbReference>
<keyword evidence="16" id="KW-1185">Reference proteome</keyword>
<dbReference type="SMART" id="SM00847">
    <property type="entry name" value="HA2"/>
    <property type="match status" value="1"/>
</dbReference>
<feature type="domain" description="Helicase C-terminal" evidence="14">
    <location>
        <begin position="903"/>
        <end position="1084"/>
    </location>
</feature>
<reference evidence="15 16" key="1">
    <citation type="journal article" date="2017" name="Mol. Ecol.">
        <title>Comparative and population genomic landscape of Phellinus noxius: A hypervariable fungus causing root rot in trees.</title>
        <authorList>
            <person name="Chung C.L."/>
            <person name="Lee T.J."/>
            <person name="Akiba M."/>
            <person name="Lee H.H."/>
            <person name="Kuo T.H."/>
            <person name="Liu D."/>
            <person name="Ke H.M."/>
            <person name="Yokoi T."/>
            <person name="Roa M.B."/>
            <person name="Lu M.J."/>
            <person name="Chang Y.Y."/>
            <person name="Ann P.J."/>
            <person name="Tsai J.N."/>
            <person name="Chen C.Y."/>
            <person name="Tzean S.S."/>
            <person name="Ota Y."/>
            <person name="Hattori T."/>
            <person name="Sahashi N."/>
            <person name="Liou R.F."/>
            <person name="Kikuchi T."/>
            <person name="Tsai I.J."/>
        </authorList>
    </citation>
    <scope>NUCLEOTIDE SEQUENCE [LARGE SCALE GENOMIC DNA]</scope>
    <source>
        <strain evidence="15 16">FFPRI411160</strain>
    </source>
</reference>
<comment type="caution">
    <text evidence="15">The sequence shown here is derived from an EMBL/GenBank/DDBJ whole genome shotgun (WGS) entry which is preliminary data.</text>
</comment>
<dbReference type="GO" id="GO:0003723">
    <property type="term" value="F:RNA binding"/>
    <property type="evidence" value="ECO:0007669"/>
    <property type="project" value="UniProtKB-KW"/>
</dbReference>
<keyword evidence="7" id="KW-0347">Helicase</keyword>
<evidence type="ECO:0000256" key="5">
    <source>
        <dbReference type="ARBA" id="ARBA00022741"/>
    </source>
</evidence>
<comment type="subcellular location">
    <subcellularLocation>
        <location evidence="1">Plastid</location>
        <location evidence="1">Chloroplast</location>
    </subcellularLocation>
</comment>
<evidence type="ECO:0000256" key="3">
    <source>
        <dbReference type="ARBA" id="ARBA00022528"/>
    </source>
</evidence>
<dbReference type="EMBL" id="NBII01000002">
    <property type="protein sequence ID" value="PAV22163.1"/>
    <property type="molecule type" value="Genomic_DNA"/>
</dbReference>
<dbReference type="InterPro" id="IPR027417">
    <property type="entry name" value="P-loop_NTPase"/>
</dbReference>
<dbReference type="InParanoid" id="A0A286URD7"/>
<feature type="compositionally biased region" description="Basic and acidic residues" evidence="12">
    <location>
        <begin position="351"/>
        <end position="368"/>
    </location>
</feature>
<dbReference type="PROSITE" id="PS51194">
    <property type="entry name" value="HELICASE_CTER"/>
    <property type="match status" value="1"/>
</dbReference>
<evidence type="ECO:0000256" key="4">
    <source>
        <dbReference type="ARBA" id="ARBA00022640"/>
    </source>
</evidence>
<dbReference type="FunCoup" id="A0A286URD7">
    <property type="interactions" value="376"/>
</dbReference>
<evidence type="ECO:0000256" key="7">
    <source>
        <dbReference type="ARBA" id="ARBA00022806"/>
    </source>
</evidence>
<keyword evidence="10" id="KW-0809">Transit peptide</keyword>
<keyword evidence="3" id="KW-0150">Chloroplast</keyword>
<evidence type="ECO:0000256" key="10">
    <source>
        <dbReference type="ARBA" id="ARBA00022946"/>
    </source>
</evidence>
<evidence type="ECO:0000259" key="14">
    <source>
        <dbReference type="PROSITE" id="PS51194"/>
    </source>
</evidence>
<dbReference type="PANTHER" id="PTHR18934:SF145">
    <property type="entry name" value="ATP-DEPENDENT RNA HELICASE DHX57-RELATED"/>
    <property type="match status" value="1"/>
</dbReference>
<keyword evidence="8" id="KW-0067">ATP-binding</keyword>
<dbReference type="STRING" id="2282107.A0A286URD7"/>
<sequence length="1453" mass="162984">MPAKKKKTQLKKVERGFATTSIPKKVPVKVPTLEEPVEENTDAVEAGPKVSAEKDKLEIDERVAALQKLVEKHQDKTEKEILRTLKSIEYERRMTKSYPQIDLDQSLVEEIVELARDLESQEKAPPLISNNVNAKDKLVGQIGITYGVLRRLGFSEEIVKTCLTEAAGVDLDQAFDWLYLHCPAEELEFEKRIANTTDQGTPMTPKTPDSSSFPSTPKNVEKKQLTSSLSTESAKNTVEKENVLSEQLKKISAEDTVNKTDSLEDDLLDIEDDDDDPNEIYVRLKMRISDLTGSHRRPNETATEQTLKRLKLKLEEVKKHYFFSERIAEAAFKEKRREIDEALLLSRLRGNKEDTSPSKRNVKTKEVEVTPASTSKKDVSKSKPDEKFQDVDSDSDNAPGGMFAILEPMPTSEVSPSGVTISVRDMALPKHWAGRTPKTLLLDFVSKLDRYAAVLYDDLSGGARVKRASVHVRWTGGKSSDWSMLDVGCHSIEQAEHYIATVVLHALTYPSDEGFRSSGGNPKGAQTSFRLLPPAFRDLWNELEVQRKENNDSVNRDIWGDLSSVLEKKLSLNEKTEDKTTKEVSRKETTYSVAKSAPEYTPEQIRASFYARQSTYAYQSMFIQRSMLPIAAYRRAIIEMLDMSQVIVLSGETGCGKSTQLPSFILEDQLSRGQHCKIVVTEPRRISAISLAQRVSVELGDAPGAVGTNSSLVGYSIRLESQTSKNTRLSFVTNGIALRMLEGGSGTDGRGTAFDDITHVIVDEVHERSIDSDFLLIVLKSLIQERKDLKVILMSATLDAEKISNYFGGCPTIQVPGRTFPVDIRYLEDAVEYTQWTINESSPYAKRVNDKYHRNKNDWSEEMVQNNEEDDDQELVPGVVKLQGQRFSSSTVATMDLLDGRQIPYDLIVCILERMCNDPSVIHMTGAFLVFMPGLGEIRKLNDMLSEHPYFGSEAFRIFPLHSTISSESQSLVFEIPPPGVRKIVIATNIAETGITIPDITCVIDSGKHREMRFDEKRQISRLIETFIAKSNAAQRRGRAGRVQSGICFHLFSRTRHDLMADHPLPEMLRLSLSDLALRIKILKVNLGNSISDVLSKCLDPPSSVNIQRAVSSLIEVNALSTTEEITPMGRLLSKLPTDVHLGKFLLIAALFRCLDPALTIAAALNSKSPFITPFGLEQEADRARMSFKSGNSDFLTIHNAFSSWRRASANTNFVRKFCRQNYLSHQNLQQIEELRQQFLGYLVDSAFIKVEQDFVKELNRARYSRGFKTRFVTVPSEYDKNNAENMALLNAALCAGLYPKLLTLQDSSGIKSIGNNQSIAFHPSSVNFGRKPQDFGVNYLSYFTIMQSKRLYAWETGPADDLAILLLCGDIEFKLFADTVIIDRKIRYRLSPKTSIALKYLRAKLAANLSLQFRGKDLTDKQLPWDDVAVRLLGKVKNETDSATTGLGIVVH</sequence>
<organism evidence="15 16">
    <name type="scientific">Pyrrhoderma noxium</name>
    <dbReference type="NCBI Taxonomy" id="2282107"/>
    <lineage>
        <taxon>Eukaryota</taxon>
        <taxon>Fungi</taxon>
        <taxon>Dikarya</taxon>
        <taxon>Basidiomycota</taxon>
        <taxon>Agaricomycotina</taxon>
        <taxon>Agaricomycetes</taxon>
        <taxon>Hymenochaetales</taxon>
        <taxon>Hymenochaetaceae</taxon>
        <taxon>Pyrrhoderma</taxon>
    </lineage>
</organism>
<evidence type="ECO:0000256" key="2">
    <source>
        <dbReference type="ARBA" id="ARBA00012552"/>
    </source>
</evidence>
<feature type="compositionally biased region" description="Basic and acidic residues" evidence="12">
    <location>
        <begin position="375"/>
        <end position="390"/>
    </location>
</feature>
<evidence type="ECO:0000256" key="8">
    <source>
        <dbReference type="ARBA" id="ARBA00022840"/>
    </source>
</evidence>
<evidence type="ECO:0000259" key="13">
    <source>
        <dbReference type="PROSITE" id="PS51192"/>
    </source>
</evidence>
<dbReference type="GO" id="GO:0016787">
    <property type="term" value="F:hydrolase activity"/>
    <property type="evidence" value="ECO:0007669"/>
    <property type="project" value="UniProtKB-KW"/>
</dbReference>
<keyword evidence="6 15" id="KW-0378">Hydrolase</keyword>
<dbReference type="GO" id="GO:0003724">
    <property type="term" value="F:RNA helicase activity"/>
    <property type="evidence" value="ECO:0007669"/>
    <property type="project" value="UniProtKB-EC"/>
</dbReference>
<keyword evidence="9" id="KW-0694">RNA-binding</keyword>
<feature type="compositionally biased region" description="Polar residues" evidence="12">
    <location>
        <begin position="196"/>
        <end position="218"/>
    </location>
</feature>
<comment type="catalytic activity">
    <reaction evidence="11">
        <text>ATP + H2O = ADP + phosphate + H(+)</text>
        <dbReference type="Rhea" id="RHEA:13065"/>
        <dbReference type="ChEBI" id="CHEBI:15377"/>
        <dbReference type="ChEBI" id="CHEBI:15378"/>
        <dbReference type="ChEBI" id="CHEBI:30616"/>
        <dbReference type="ChEBI" id="CHEBI:43474"/>
        <dbReference type="ChEBI" id="CHEBI:456216"/>
        <dbReference type="EC" id="3.6.4.13"/>
    </reaction>
</comment>
<accession>A0A286URD7</accession>
<keyword evidence="5" id="KW-0547">Nucleotide-binding</keyword>
<dbReference type="PANTHER" id="PTHR18934">
    <property type="entry name" value="ATP-DEPENDENT RNA HELICASE"/>
    <property type="match status" value="1"/>
</dbReference>
<evidence type="ECO:0000256" key="1">
    <source>
        <dbReference type="ARBA" id="ARBA00004229"/>
    </source>
</evidence>
<dbReference type="FunFam" id="1.20.120.1080:FF:000002">
    <property type="entry name" value="Putative ATP-dependent RNA helicase DHX36"/>
    <property type="match status" value="1"/>
</dbReference>
<dbReference type="CDD" id="cd17917">
    <property type="entry name" value="DEXHc_RHA-like"/>
    <property type="match status" value="1"/>
</dbReference>
<evidence type="ECO:0000256" key="11">
    <source>
        <dbReference type="ARBA" id="ARBA00047984"/>
    </source>
</evidence>
<dbReference type="InterPro" id="IPR014001">
    <property type="entry name" value="Helicase_ATP-bd"/>
</dbReference>